<feature type="region of interest" description="Disordered" evidence="1">
    <location>
        <begin position="79"/>
        <end position="112"/>
    </location>
</feature>
<dbReference type="PROSITE" id="PS50943">
    <property type="entry name" value="HTH_CROC1"/>
    <property type="match status" value="1"/>
</dbReference>
<dbReference type="EMBL" id="CP120988">
    <property type="protein sequence ID" value="WLQ61496.1"/>
    <property type="molecule type" value="Genomic_DNA"/>
</dbReference>
<dbReference type="RefSeq" id="WP_306106266.1">
    <property type="nucleotide sequence ID" value="NZ_CP120988.1"/>
</dbReference>
<dbReference type="InterPro" id="IPR011990">
    <property type="entry name" value="TPR-like_helical_dom_sf"/>
</dbReference>
<reference evidence="3 4" key="1">
    <citation type="submission" date="2023-03" db="EMBL/GenBank/DDBJ databases">
        <title>Isolation and description of six Streptomyces strains from soil environments, able to metabolize different microbial glucans.</title>
        <authorList>
            <person name="Widen T."/>
            <person name="Larsbrink J."/>
        </authorList>
    </citation>
    <scope>NUCLEOTIDE SEQUENCE [LARGE SCALE GENOMIC DNA]</scope>
    <source>
        <strain evidence="3 4">Alt2</strain>
    </source>
</reference>
<dbReference type="InterPro" id="IPR001387">
    <property type="entry name" value="Cro/C1-type_HTH"/>
</dbReference>
<dbReference type="CDD" id="cd00093">
    <property type="entry name" value="HTH_XRE"/>
    <property type="match status" value="1"/>
</dbReference>
<dbReference type="SMART" id="SM00530">
    <property type="entry name" value="HTH_XRE"/>
    <property type="match status" value="1"/>
</dbReference>
<dbReference type="Gene3D" id="1.25.40.10">
    <property type="entry name" value="Tetratricopeptide repeat domain"/>
    <property type="match status" value="1"/>
</dbReference>
<evidence type="ECO:0000256" key="1">
    <source>
        <dbReference type="SAM" id="MobiDB-lite"/>
    </source>
</evidence>
<keyword evidence="4" id="KW-1185">Reference proteome</keyword>
<gene>
    <name evidence="3" type="ORF">P8A19_41615</name>
</gene>
<accession>A0ABY9J492</accession>
<name>A0ABY9J492_9ACTN</name>
<dbReference type="SUPFAM" id="SSF81901">
    <property type="entry name" value="HCP-like"/>
    <property type="match status" value="1"/>
</dbReference>
<evidence type="ECO:0000259" key="2">
    <source>
        <dbReference type="PROSITE" id="PS50943"/>
    </source>
</evidence>
<dbReference type="SUPFAM" id="SSF47413">
    <property type="entry name" value="lambda repressor-like DNA-binding domains"/>
    <property type="match status" value="1"/>
</dbReference>
<proteinExistence type="predicted"/>
<evidence type="ECO:0000313" key="3">
    <source>
        <dbReference type="EMBL" id="WLQ61496.1"/>
    </source>
</evidence>
<dbReference type="Gene3D" id="1.10.260.40">
    <property type="entry name" value="lambda repressor-like DNA-binding domains"/>
    <property type="match status" value="1"/>
</dbReference>
<feature type="compositionally biased region" description="Basic and acidic residues" evidence="1">
    <location>
        <begin position="103"/>
        <end position="112"/>
    </location>
</feature>
<dbReference type="Proteomes" id="UP001235744">
    <property type="component" value="Chromosome"/>
</dbReference>
<evidence type="ECO:0000313" key="4">
    <source>
        <dbReference type="Proteomes" id="UP001235744"/>
    </source>
</evidence>
<dbReference type="Pfam" id="PF13560">
    <property type="entry name" value="HTH_31"/>
    <property type="match status" value="1"/>
</dbReference>
<protein>
    <submittedName>
        <fullName evidence="3">Helix-turn-helix domain-containing protein</fullName>
    </submittedName>
</protein>
<organism evidence="3 4">
    <name type="scientific">Streptomyces poriferorum</name>
    <dbReference type="NCBI Taxonomy" id="2798799"/>
    <lineage>
        <taxon>Bacteria</taxon>
        <taxon>Bacillati</taxon>
        <taxon>Actinomycetota</taxon>
        <taxon>Actinomycetes</taxon>
        <taxon>Kitasatosporales</taxon>
        <taxon>Streptomycetaceae</taxon>
        <taxon>Streptomyces</taxon>
    </lineage>
</organism>
<sequence length="799" mass="87548">MGNVHEDPLSELGLRLRTLRAQRGLQVNGLTNRSMLGRTTVSQALGGKVVPSEATLVALAQALSTEPRPLLELRQDAVQGRGQERQLRRRQPSTGPHAAGHQARGDARERPGRLVRELRDPFDLEVQWAIDVSGGDDSDPLPVYVEREHDALLRETVLGALEGRSALVTLIGGSSTGKTRACWEAVQLLPDEWRLWHPIAPSHTDAVLAGLAKVGAHTVLWLNEVQHYLLTSDPAVGERVAAGLRELLRTPERGPVLALATAHPEDWARLTAASPPRDDYPHARALLTGSSVRVRIPDQFICDHAALEEAAQADPRVAEASAVAIEGRLTQYLAGVPALLERVGLASRMARCLLIAAVQLRRLGHGPMLPLHGLEATAASLTPDHIWNEHARPGWLESALEYLSAPCRGVPGPLSPVQPRPGTPPADQPLYQLSGHLFGIGRYELRHDCPPAAFWAAALQHAYTDEDRQALATSAYERGRVCLSASVSDGRDLFGLYDRGSSYVLGQEADRARAENAVATISEQRASGQLQRNAVLAYFYQRQEAHHLDQLGEHEQAAAIWRELADQGHPDAFVHVGRYHLEFGRRTPAERWFRQGAEAGDDDAMQDLVFLVAEDGLFDEAAEWTERIARPAESGDIYAYSRLAYCYKRAGNLTQAKIYFRKAIDAGLVDCYQELIELHLEEGDIEGACRLYAEAIEAGETSAPMMRAEEQREHAKADELAFTALDRGRTVEPLRLLLLHRLQQPDTVTLGTALGRAAIDAGEAFIVNAVASELSADGHNRAVEALQRIFDEVDESVGQ</sequence>
<feature type="domain" description="HTH cro/C1-type" evidence="2">
    <location>
        <begin position="16"/>
        <end position="70"/>
    </location>
</feature>
<dbReference type="InterPro" id="IPR010982">
    <property type="entry name" value="Lambda_DNA-bd_dom_sf"/>
</dbReference>